<reference evidence="9 10" key="2">
    <citation type="journal article" date="2014" name="Genome Announc.">
        <title>Complete Genome Sequence of Methanoregula formicica SMSPT, a Mesophilic Hydrogenotrophic Methanogen Isolated from a Methanogenic Upflow Anaerobic Sludge Blanket Reactor.</title>
        <authorList>
            <person name="Yamamoto K."/>
            <person name="Tamaki H."/>
            <person name="Cadillo-Quiroz H."/>
            <person name="Imachi H."/>
            <person name="Kyrpides N."/>
            <person name="Woyke T."/>
            <person name="Goodwin L."/>
            <person name="Zinder S.H."/>
            <person name="Kamagata Y."/>
            <person name="Liu W.T."/>
        </authorList>
    </citation>
    <scope>NUCLEOTIDE SEQUENCE [LARGE SCALE GENOMIC DNA]</scope>
    <source>
        <strain evidence="10">DSM 22288 / NBRC 105244 / SMSP</strain>
    </source>
</reference>
<evidence type="ECO:0000256" key="3">
    <source>
        <dbReference type="ARBA" id="ARBA00022490"/>
    </source>
</evidence>
<evidence type="ECO:0000256" key="6">
    <source>
        <dbReference type="ARBA" id="ARBA00043072"/>
    </source>
</evidence>
<dbReference type="InterPro" id="IPR052204">
    <property type="entry name" value="PpiC/parvulin_rotamase"/>
</dbReference>
<evidence type="ECO:0000313" key="9">
    <source>
        <dbReference type="EMBL" id="AGB03880.1"/>
    </source>
</evidence>
<dbReference type="PANTHER" id="PTHR43629">
    <property type="entry name" value="PEPTIDYL-PROLYL CIS-TRANS ISOMERASE"/>
    <property type="match status" value="1"/>
</dbReference>
<name>L0HIM1_METFS</name>
<comment type="similarity">
    <text evidence="2">Belongs to the PpiC/parvulin rotamase family.</text>
</comment>
<gene>
    <name evidence="9" type="ordered locus">Metfor_2900</name>
</gene>
<dbReference type="STRING" id="593750.Metfor_2900"/>
<dbReference type="InterPro" id="IPR000297">
    <property type="entry name" value="PPIase_PpiC"/>
</dbReference>
<dbReference type="AlphaFoldDB" id="L0HIM1"/>
<accession>L0HIM1</accession>
<dbReference type="OrthoDB" id="52538at2157"/>
<evidence type="ECO:0000256" key="4">
    <source>
        <dbReference type="ARBA" id="ARBA00040926"/>
    </source>
</evidence>
<evidence type="ECO:0000256" key="5">
    <source>
        <dbReference type="ARBA" id="ARBA00041926"/>
    </source>
</evidence>
<dbReference type="InParanoid" id="L0HIM1"/>
<dbReference type="KEGG" id="mfo:Metfor_2900"/>
<dbReference type="GO" id="GO:0005737">
    <property type="term" value="C:cytoplasm"/>
    <property type="evidence" value="ECO:0007669"/>
    <property type="project" value="UniProtKB-SubCell"/>
</dbReference>
<organism evidence="9 10">
    <name type="scientific">Methanoregula formicica (strain DSM 22288 / NBRC 105244 / SMSP)</name>
    <dbReference type="NCBI Taxonomy" id="593750"/>
    <lineage>
        <taxon>Archaea</taxon>
        <taxon>Methanobacteriati</taxon>
        <taxon>Methanobacteriota</taxon>
        <taxon>Stenosarchaea group</taxon>
        <taxon>Methanomicrobia</taxon>
        <taxon>Methanomicrobiales</taxon>
        <taxon>Methanoregulaceae</taxon>
        <taxon>Methanoregula</taxon>
    </lineage>
</organism>
<dbReference type="Proteomes" id="UP000010824">
    <property type="component" value="Chromosome"/>
</dbReference>
<reference evidence="10" key="1">
    <citation type="submission" date="2011-12" db="EMBL/GenBank/DDBJ databases">
        <title>Complete sequence of Methanoregula formicicum SMSP.</title>
        <authorList>
            <person name="Lucas S."/>
            <person name="Han J."/>
            <person name="Lapidus A."/>
            <person name="Cheng J.-F."/>
            <person name="Goodwin L."/>
            <person name="Pitluck S."/>
            <person name="Peters L."/>
            <person name="Ovchinnikova G."/>
            <person name="Teshima H."/>
            <person name="Detter J.C."/>
            <person name="Han C."/>
            <person name="Tapia R."/>
            <person name="Land M."/>
            <person name="Hauser L."/>
            <person name="Kyrpides N."/>
            <person name="Ivanova N."/>
            <person name="Pagani I."/>
            <person name="Imachi H."/>
            <person name="Tamaki H."/>
            <person name="Sekiguchi Y."/>
            <person name="Kamagata Y."/>
            <person name="Cadillo-Quiroz H."/>
            <person name="Zinder S."/>
            <person name="Liu W.-T."/>
            <person name="Woyke T."/>
        </authorList>
    </citation>
    <scope>NUCLEOTIDE SEQUENCE [LARGE SCALE GENOMIC DNA]</scope>
    <source>
        <strain evidence="10">DSM 22288 / NBRC 105244 / SMSP</strain>
    </source>
</reference>
<comment type="function">
    <text evidence="7">PPIases accelerate the folding of proteins. It prefers amino acid residues with hydrophobic side chains like leucine and phenylalanine in the P1 position of the peptides substrates.</text>
</comment>
<dbReference type="RefSeq" id="WP_015286842.1">
    <property type="nucleotide sequence ID" value="NC_019943.1"/>
</dbReference>
<dbReference type="PROSITE" id="PS50198">
    <property type="entry name" value="PPIC_PPIASE_2"/>
    <property type="match status" value="1"/>
</dbReference>
<dbReference type="InterPro" id="IPR046357">
    <property type="entry name" value="PPIase_dom_sf"/>
</dbReference>
<dbReference type="InterPro" id="IPR023058">
    <property type="entry name" value="PPIase_PpiC_CS"/>
</dbReference>
<dbReference type="GO" id="GO:0003755">
    <property type="term" value="F:peptidyl-prolyl cis-trans isomerase activity"/>
    <property type="evidence" value="ECO:0007669"/>
    <property type="project" value="InterPro"/>
</dbReference>
<keyword evidence="10" id="KW-1185">Reference proteome</keyword>
<keyword evidence="9" id="KW-0413">Isomerase</keyword>
<dbReference type="SUPFAM" id="SSF54534">
    <property type="entry name" value="FKBP-like"/>
    <property type="match status" value="1"/>
</dbReference>
<comment type="subcellular location">
    <subcellularLocation>
        <location evidence="1">Cytoplasm</location>
    </subcellularLocation>
</comment>
<evidence type="ECO:0000259" key="8">
    <source>
        <dbReference type="PROSITE" id="PS50198"/>
    </source>
</evidence>
<dbReference type="HOGENOM" id="CLU_090028_6_1_2"/>
<evidence type="ECO:0000256" key="1">
    <source>
        <dbReference type="ARBA" id="ARBA00004496"/>
    </source>
</evidence>
<dbReference type="GeneID" id="14308684"/>
<proteinExistence type="inferred from homology"/>
<feature type="domain" description="PpiC" evidence="8">
    <location>
        <begin position="2"/>
        <end position="91"/>
    </location>
</feature>
<dbReference type="Pfam" id="PF00639">
    <property type="entry name" value="Rotamase"/>
    <property type="match status" value="1"/>
</dbReference>
<dbReference type="Gene3D" id="3.10.50.40">
    <property type="match status" value="1"/>
</dbReference>
<dbReference type="PANTHER" id="PTHR43629:SF2">
    <property type="entry name" value="RHODANESE-LIKE_PPIC DOMAIN-CONTAINING PROTEIN 12, CHLOROPLASTIC"/>
    <property type="match status" value="1"/>
</dbReference>
<dbReference type="PROSITE" id="PS01096">
    <property type="entry name" value="PPIC_PPIASE_1"/>
    <property type="match status" value="1"/>
</dbReference>
<evidence type="ECO:0000256" key="2">
    <source>
        <dbReference type="ARBA" id="ARBA00007656"/>
    </source>
</evidence>
<protein>
    <recommendedName>
        <fullName evidence="4">Peptidyl-prolyl cis-trans isomerase C</fullName>
    </recommendedName>
    <alternativeName>
        <fullName evidence="6">Parvulin</fullName>
    </alternativeName>
    <alternativeName>
        <fullName evidence="5">Rotamase C</fullName>
    </alternativeName>
</protein>
<keyword evidence="3" id="KW-0963">Cytoplasm</keyword>
<sequence>MAAQARASHILVKTEEQAKQIMKRLSDGEEFDKVARRFSSCPSGKKGGDLGWFGKGMMVPEFEKVAFEEEVGKVVGPIKTQFGFHVIKVTGKK</sequence>
<evidence type="ECO:0000313" key="10">
    <source>
        <dbReference type="Proteomes" id="UP000010824"/>
    </source>
</evidence>
<evidence type="ECO:0000256" key="7">
    <source>
        <dbReference type="ARBA" id="ARBA00046231"/>
    </source>
</evidence>
<dbReference type="EMBL" id="CP003167">
    <property type="protein sequence ID" value="AGB03880.1"/>
    <property type="molecule type" value="Genomic_DNA"/>
</dbReference>
<dbReference type="eggNOG" id="arCOG07441">
    <property type="taxonomic scope" value="Archaea"/>
</dbReference>